<dbReference type="InterPro" id="IPR026466">
    <property type="entry name" value="Fim_isopep_form_D2_dom"/>
</dbReference>
<name>A0A0D5MB06_ENTFC</name>
<evidence type="ECO:0000256" key="1">
    <source>
        <dbReference type="SAM" id="MobiDB-lite"/>
    </source>
</evidence>
<keyword evidence="2" id="KW-0472">Membrane</keyword>
<feature type="transmembrane region" description="Helical" evidence="2">
    <location>
        <begin position="670"/>
        <end position="692"/>
    </location>
</feature>
<dbReference type="RefSeq" id="WP_172686601.1">
    <property type="nucleotide sequence ID" value="NZ_KP342511.1"/>
</dbReference>
<feature type="domain" description="Adhesin isopeptide-forming adherence" evidence="3">
    <location>
        <begin position="351"/>
        <end position="493"/>
    </location>
</feature>
<dbReference type="NCBIfam" id="TIGR04226">
    <property type="entry name" value="RrgB_K2N_iso_D2"/>
    <property type="match status" value="2"/>
</dbReference>
<evidence type="ECO:0000313" key="4">
    <source>
        <dbReference type="EMBL" id="AJY53509.1"/>
    </source>
</evidence>
<dbReference type="Pfam" id="PF17998">
    <property type="entry name" value="AgI_II_C2"/>
    <property type="match status" value="2"/>
</dbReference>
<gene>
    <name evidence="4" type="ORF">pEfm12493_025</name>
</gene>
<proteinExistence type="predicted"/>
<dbReference type="AlphaFoldDB" id="A0A0D5MB06"/>
<protein>
    <submittedName>
        <fullName evidence="4">Pilus assembly protein</fullName>
    </submittedName>
</protein>
<feature type="region of interest" description="Disordered" evidence="1">
    <location>
        <begin position="506"/>
        <end position="528"/>
    </location>
</feature>
<accession>A0A0D5MB06</accession>
<sequence>MNFKHSWTRRLKYVFPIMMMLGTLFGLKTTNVFAEKVIVDPSNPIQNVKNNFIIPKDVPNAKTNITVEGASKTYKYHVDANKGGFTDDYVGLVEGNKNIRYPSFQKEYGETNLVLEGVTTNTKVNIDYGKIGTYNGKKVNIKLVLSNIHLYSDTLPWNILDNNYTTTHFRDDGYNNTNGAMSKSKKRTVLWISDNLFSGIVYHSTQMNVQLVATYEDGSPVQFSGDTFISFNSLNPATGKSTDLKGEYAHYDKMNTTDWYVRKDTVLSEFKSFYNNLNVVGGHPGGSSNLTQADHDFNNLHDKLGDPKFGQGTVSFKISEANPTFVIGSSNVQTWFTLSSATIFSVVPDEPEKTGVDKDGNDVNNKVSQEGDTIQYRIKQKVNSLGVDLLAVYDRFELIDNLPKEVDYVDAHVECGSNKKFDVSGEVTYDKTKHQVKYAAQPDTLKNRMKYDGETYELVINVKVNKLANQSNIAENQGTSIINKVEKDTNIVTIYFPKVPVKEVQQNGTDVNGRNDGEKGTPTGPLNAGSEVQYLVTQKWHTKGLDIAADHYKQFSIKDPIEERLTYIDGSAKVIDKSTGADITAQGIINYDSNTRMLKWDASDEFLQKNELDGREIQLVFTAKTPLQKETSMDNQATVTFDNIAKETNVVTIGVDVNLPLVTIPKTGSYRIGITTAVSLVFMTFGLLAFVVTKRQ</sequence>
<dbReference type="InterPro" id="IPR026345">
    <property type="entry name" value="Adh_isopep-form_adh_dom"/>
</dbReference>
<keyword evidence="2" id="KW-1133">Transmembrane helix</keyword>
<keyword evidence="4" id="KW-0614">Plasmid</keyword>
<evidence type="ECO:0000256" key="2">
    <source>
        <dbReference type="SAM" id="Phobius"/>
    </source>
</evidence>
<dbReference type="EMBL" id="KP342511">
    <property type="protein sequence ID" value="AJY53509.1"/>
    <property type="molecule type" value="Genomic_DNA"/>
</dbReference>
<organism evidence="4">
    <name type="scientific">Enterococcus faecium</name>
    <name type="common">Streptococcus faecium</name>
    <dbReference type="NCBI Taxonomy" id="1352"/>
    <lineage>
        <taxon>Bacteria</taxon>
        <taxon>Bacillati</taxon>
        <taxon>Bacillota</taxon>
        <taxon>Bacilli</taxon>
        <taxon>Lactobacillales</taxon>
        <taxon>Enterococcaceae</taxon>
        <taxon>Enterococcus</taxon>
    </lineage>
</organism>
<reference evidence="4" key="1">
    <citation type="journal article" date="2015" name="J. Antimicrob. Chemother.">
        <title>Vancomycin-resistant Enterococcus faecium harbouring vanN in Canada: a case and complete sequence of pEfm12493 harbouring the vanN operon.</title>
        <authorList>
            <person name="Boyd D.A."/>
            <person name="Levesque S."/>
            <person name="Picard A.C."/>
            <person name="Golding G.R."/>
        </authorList>
    </citation>
    <scope>NUCLEOTIDE SEQUENCE</scope>
    <source>
        <strain evidence="4">N12-493</strain>
        <plasmid evidence="4">pEfm12493</plasmid>
    </source>
</reference>
<evidence type="ECO:0000259" key="3">
    <source>
        <dbReference type="Pfam" id="PF17998"/>
    </source>
</evidence>
<feature type="domain" description="Adhesin isopeptide-forming adherence" evidence="3">
    <location>
        <begin position="526"/>
        <end position="652"/>
    </location>
</feature>
<geneLocation type="plasmid" evidence="4">
    <name>pEfm12493</name>
</geneLocation>
<keyword evidence="2" id="KW-0812">Transmembrane</keyword>
<dbReference type="Gene3D" id="2.60.40.740">
    <property type="match status" value="2"/>
</dbReference>